<dbReference type="Pfam" id="PF09700">
    <property type="entry name" value="Cas_Cmr3"/>
    <property type="match status" value="1"/>
</dbReference>
<evidence type="ECO:0000313" key="1">
    <source>
        <dbReference type="EMBL" id="KPV54141.1"/>
    </source>
</evidence>
<dbReference type="AlphaFoldDB" id="A0A0N8PT00"/>
<comment type="caution">
    <text evidence="1">The sequence shown here is derived from an EMBL/GenBank/DDBJ whole genome shotgun (WGS) entry which is preliminary data.</text>
</comment>
<organism evidence="1 2">
    <name type="scientific">Kouleothrix aurantiaca</name>
    <dbReference type="NCBI Taxonomy" id="186479"/>
    <lineage>
        <taxon>Bacteria</taxon>
        <taxon>Bacillati</taxon>
        <taxon>Chloroflexota</taxon>
        <taxon>Chloroflexia</taxon>
        <taxon>Chloroflexales</taxon>
        <taxon>Roseiflexineae</taxon>
        <taxon>Roseiflexaceae</taxon>
        <taxon>Kouleothrix</taxon>
    </lineage>
</organism>
<dbReference type="Proteomes" id="UP000050509">
    <property type="component" value="Unassembled WGS sequence"/>
</dbReference>
<feature type="non-terminal residue" evidence="1">
    <location>
        <position position="1"/>
    </location>
</feature>
<proteinExistence type="predicted"/>
<accession>A0A0N8PT00</accession>
<name>A0A0N8PT00_9CHLR</name>
<sequence length="255" mass="27830">RVSINRRRGTAEDTRLYSPLVLSETMEDRSKQLVPTRFCGSVAVPDGDTQVTAALADITHVGARQTTGVGAVDILALPAIAREDSIAALQTRVEAMKQRFKKQAELYATLGGRDWQPGTIFTVNLLSDAILYEQGWLPTNEINGEMLEEATRTFANNGDVAYQGVKARLIRAFTTTATVGGWNVSWQRPKQTAVATQMGSVFVFQAADGLSPDDYAALARLEHDGVGERRAEGYGQVRICDEFHLLTSLPSKEAI</sequence>
<reference evidence="1 2" key="1">
    <citation type="submission" date="2015-09" db="EMBL/GenBank/DDBJ databases">
        <title>Draft genome sequence of Kouleothrix aurantiaca JCM 19913.</title>
        <authorList>
            <person name="Hemp J."/>
        </authorList>
    </citation>
    <scope>NUCLEOTIDE SEQUENCE [LARGE SCALE GENOMIC DNA]</scope>
    <source>
        <strain evidence="1 2">COM-B</strain>
    </source>
</reference>
<protein>
    <submittedName>
        <fullName evidence="1">Uncharacterized protein</fullName>
    </submittedName>
</protein>
<dbReference type="InterPro" id="IPR019117">
    <property type="entry name" value="CRISPR-assoc_protein_Cmr3"/>
</dbReference>
<gene>
    <name evidence="1" type="ORF">SE17_05520</name>
</gene>
<keyword evidence="2" id="KW-1185">Reference proteome</keyword>
<evidence type="ECO:0000313" key="2">
    <source>
        <dbReference type="Proteomes" id="UP000050509"/>
    </source>
</evidence>
<dbReference type="EMBL" id="LJCR01000105">
    <property type="protein sequence ID" value="KPV54141.1"/>
    <property type="molecule type" value="Genomic_DNA"/>
</dbReference>
<dbReference type="Gene3D" id="2.60.40.4350">
    <property type="match status" value="1"/>
</dbReference>